<dbReference type="InterPro" id="IPR012910">
    <property type="entry name" value="Plug_dom"/>
</dbReference>
<feature type="chain" id="PRO_5020420887" evidence="14">
    <location>
        <begin position="26"/>
        <end position="736"/>
    </location>
</feature>
<comment type="caution">
    <text evidence="17">The sequence shown here is derived from an EMBL/GenBank/DDBJ whole genome shotgun (WGS) entry which is preliminary data.</text>
</comment>
<accession>A0A4Q2KN56</accession>
<evidence type="ECO:0000256" key="2">
    <source>
        <dbReference type="ARBA" id="ARBA00022448"/>
    </source>
</evidence>
<dbReference type="InterPro" id="IPR036942">
    <property type="entry name" value="Beta-barrel_TonB_sf"/>
</dbReference>
<evidence type="ECO:0000313" key="17">
    <source>
        <dbReference type="EMBL" id="RXZ64982.1"/>
    </source>
</evidence>
<proteinExistence type="inferred from homology"/>
<dbReference type="Pfam" id="PF00593">
    <property type="entry name" value="TonB_dep_Rec_b-barrel"/>
    <property type="match status" value="1"/>
</dbReference>
<organism evidence="17 18">
    <name type="scientific">Pelagerythrobacter rhizovicinus</name>
    <dbReference type="NCBI Taxonomy" id="2268576"/>
    <lineage>
        <taxon>Bacteria</taxon>
        <taxon>Pseudomonadati</taxon>
        <taxon>Pseudomonadota</taxon>
        <taxon>Alphaproteobacteria</taxon>
        <taxon>Sphingomonadales</taxon>
        <taxon>Erythrobacteraceae</taxon>
        <taxon>Pelagerythrobacter</taxon>
    </lineage>
</organism>
<evidence type="ECO:0000259" key="16">
    <source>
        <dbReference type="Pfam" id="PF07715"/>
    </source>
</evidence>
<dbReference type="Proteomes" id="UP000293623">
    <property type="component" value="Unassembled WGS sequence"/>
</dbReference>
<keyword evidence="7" id="KW-0406">Ion transport</keyword>
<dbReference type="SUPFAM" id="SSF56935">
    <property type="entry name" value="Porins"/>
    <property type="match status" value="1"/>
</dbReference>
<evidence type="ECO:0000256" key="8">
    <source>
        <dbReference type="ARBA" id="ARBA00023077"/>
    </source>
</evidence>
<evidence type="ECO:0000256" key="3">
    <source>
        <dbReference type="ARBA" id="ARBA00022452"/>
    </source>
</evidence>
<keyword evidence="10 11" id="KW-0998">Cell outer membrane</keyword>
<keyword evidence="3 11" id="KW-1134">Transmembrane beta strand</keyword>
<evidence type="ECO:0000256" key="10">
    <source>
        <dbReference type="ARBA" id="ARBA00023237"/>
    </source>
</evidence>
<protein>
    <submittedName>
        <fullName evidence="17">TonB-dependent receptor</fullName>
    </submittedName>
</protein>
<dbReference type="CDD" id="cd01347">
    <property type="entry name" value="ligand_gated_channel"/>
    <property type="match status" value="1"/>
</dbReference>
<dbReference type="Pfam" id="PF07715">
    <property type="entry name" value="Plug"/>
    <property type="match status" value="1"/>
</dbReference>
<dbReference type="EMBL" id="SDPV01000002">
    <property type="protein sequence ID" value="RXZ64982.1"/>
    <property type="molecule type" value="Genomic_DNA"/>
</dbReference>
<evidence type="ECO:0000256" key="6">
    <source>
        <dbReference type="ARBA" id="ARBA00023004"/>
    </source>
</evidence>
<dbReference type="Gene3D" id="2.40.170.20">
    <property type="entry name" value="TonB-dependent receptor, beta-barrel domain"/>
    <property type="match status" value="1"/>
</dbReference>
<evidence type="ECO:0000256" key="1">
    <source>
        <dbReference type="ARBA" id="ARBA00004571"/>
    </source>
</evidence>
<dbReference type="PANTHER" id="PTHR32552:SF81">
    <property type="entry name" value="TONB-DEPENDENT OUTER MEMBRANE RECEPTOR"/>
    <property type="match status" value="1"/>
</dbReference>
<feature type="region of interest" description="Disordered" evidence="13">
    <location>
        <begin position="345"/>
        <end position="372"/>
    </location>
</feature>
<keyword evidence="17" id="KW-0675">Receptor</keyword>
<evidence type="ECO:0000256" key="7">
    <source>
        <dbReference type="ARBA" id="ARBA00023065"/>
    </source>
</evidence>
<dbReference type="PROSITE" id="PS52016">
    <property type="entry name" value="TONB_DEPENDENT_REC_3"/>
    <property type="match status" value="1"/>
</dbReference>
<dbReference type="RefSeq" id="WP_129525286.1">
    <property type="nucleotide sequence ID" value="NZ_SDPV01000002.1"/>
</dbReference>
<dbReference type="PANTHER" id="PTHR32552">
    <property type="entry name" value="FERRICHROME IRON RECEPTOR-RELATED"/>
    <property type="match status" value="1"/>
</dbReference>
<comment type="similarity">
    <text evidence="11 12">Belongs to the TonB-dependent receptor family.</text>
</comment>
<keyword evidence="6" id="KW-0408">Iron</keyword>
<dbReference type="AlphaFoldDB" id="A0A4Q2KN56"/>
<sequence>MNGRSTRFLLGVATGALVCANAAHAQDSDAAAPEPMPRAEATNPEQPMIVVTAQRRDQDLQDVPVTVTVFGAEEIANARIQAVDDVVTRTVGLSFDAFPSAQPRLFIRGIGSSDRGAAGDPSAGVFLDDIYLGRPAGIAFDAFDIERIEVLKGPQGTLFGRNVVGGAINVITRKPDPAGFDASAEATYGNYDRFDTAAFVNVPFAQNTGAIRVSGAYRSHHGYVRNAFLDEDVSDQETLSGRVQFYAEPTPELRMHFTIDGTRDRATGPANHVVGRDTSDPISALYSINADPDLTYGSDVGYQNRDTIGVRAEISYDLPFARAIFLGSYRDLDYGLRYDFDGGNSNPDSPGFNGVNIGGGQDEKAESSSQEVRLASLPGSAVDWVIGFYHYNQQVRRDDIFILDAAPVAPIPLTEIYDQNSSLDSVAVFGDATVPITDRLSVIGGLRYTRDDKSYHVANTRSDVPLRGSEFFDVATSADFDALTYRAGVNFQPNADHLFYAMVSRGFKSGGFQETPETAVDAATAYEPETATQYEIGQKSTLIDGRLIWNNTLFYLDYEDLQTRQVDPETGGIFTTNAGAATIKGYETQLLARPFDGFDLSVAYAYTDATFDEYVENGVDLAGNRISRTPRHKVSVSPSYTHALPGGVDLTLAADYRYESLIYDDNSNQPPEIRPATHFVDARVMIEGIADHLSLSIWGKNLTDERTRTWQAIFLGAHFAAFNPPRTYGATLRWEY</sequence>
<reference evidence="17 18" key="1">
    <citation type="submission" date="2019-01" db="EMBL/GenBank/DDBJ databases">
        <title>Altererythrobacter rhizovicinus sp. nov., isolated from the rhizosphere soil of Haloxylon ammodendron.</title>
        <authorList>
            <person name="Li H.-P."/>
            <person name="Gou J.-Y."/>
            <person name="Yao D."/>
            <person name="Han Q.-Q."/>
            <person name="Shao K.-Z."/>
            <person name="Zhao Q."/>
            <person name="Zhang J.-L."/>
        </authorList>
    </citation>
    <scope>NUCLEOTIDE SEQUENCE [LARGE SCALE GENOMIC DNA]</scope>
    <source>
        <strain evidence="17 18">AY-3R</strain>
    </source>
</reference>
<feature type="domain" description="TonB-dependent receptor plug" evidence="16">
    <location>
        <begin position="60"/>
        <end position="167"/>
    </location>
</feature>
<evidence type="ECO:0000256" key="9">
    <source>
        <dbReference type="ARBA" id="ARBA00023136"/>
    </source>
</evidence>
<feature type="domain" description="TonB-dependent receptor-like beta-barrel" evidence="15">
    <location>
        <begin position="278"/>
        <end position="702"/>
    </location>
</feature>
<dbReference type="InterPro" id="IPR000531">
    <property type="entry name" value="Beta-barrel_TonB"/>
</dbReference>
<feature type="signal peptide" evidence="14">
    <location>
        <begin position="1"/>
        <end position="25"/>
    </location>
</feature>
<evidence type="ECO:0000256" key="11">
    <source>
        <dbReference type="PROSITE-ProRule" id="PRU01360"/>
    </source>
</evidence>
<evidence type="ECO:0000256" key="12">
    <source>
        <dbReference type="RuleBase" id="RU003357"/>
    </source>
</evidence>
<evidence type="ECO:0000256" key="5">
    <source>
        <dbReference type="ARBA" id="ARBA00022692"/>
    </source>
</evidence>
<evidence type="ECO:0000313" key="18">
    <source>
        <dbReference type="Proteomes" id="UP000293623"/>
    </source>
</evidence>
<keyword evidence="18" id="KW-1185">Reference proteome</keyword>
<name>A0A4Q2KN56_9SPHN</name>
<evidence type="ECO:0000259" key="15">
    <source>
        <dbReference type="Pfam" id="PF00593"/>
    </source>
</evidence>
<dbReference type="GO" id="GO:0006826">
    <property type="term" value="P:iron ion transport"/>
    <property type="evidence" value="ECO:0007669"/>
    <property type="project" value="UniProtKB-KW"/>
</dbReference>
<dbReference type="GO" id="GO:0009279">
    <property type="term" value="C:cell outer membrane"/>
    <property type="evidence" value="ECO:0007669"/>
    <property type="project" value="UniProtKB-SubCell"/>
</dbReference>
<evidence type="ECO:0000256" key="4">
    <source>
        <dbReference type="ARBA" id="ARBA00022496"/>
    </source>
</evidence>
<dbReference type="InterPro" id="IPR039426">
    <property type="entry name" value="TonB-dep_rcpt-like"/>
</dbReference>
<evidence type="ECO:0000256" key="13">
    <source>
        <dbReference type="SAM" id="MobiDB-lite"/>
    </source>
</evidence>
<keyword evidence="2 11" id="KW-0813">Transport</keyword>
<gene>
    <name evidence="17" type="ORF">ETX26_14170</name>
</gene>
<keyword evidence="9 11" id="KW-0472">Membrane</keyword>
<dbReference type="OrthoDB" id="7192131at2"/>
<keyword evidence="14" id="KW-0732">Signal</keyword>
<keyword evidence="4" id="KW-0410">Iron transport</keyword>
<comment type="subcellular location">
    <subcellularLocation>
        <location evidence="1 11">Cell outer membrane</location>
        <topology evidence="1 11">Multi-pass membrane protein</topology>
    </subcellularLocation>
</comment>
<evidence type="ECO:0000256" key="14">
    <source>
        <dbReference type="SAM" id="SignalP"/>
    </source>
</evidence>
<keyword evidence="8 12" id="KW-0798">TonB box</keyword>
<keyword evidence="5 11" id="KW-0812">Transmembrane</keyword>